<dbReference type="PANTHER" id="PTHR34703:SF1">
    <property type="entry name" value="ANTIPORTER SUBUNIT MNHG2-RELATED"/>
    <property type="match status" value="1"/>
</dbReference>
<keyword evidence="3" id="KW-1185">Reference proteome</keyword>
<dbReference type="Proteomes" id="UP001165524">
    <property type="component" value="Unassembled WGS sequence"/>
</dbReference>
<evidence type="ECO:0000313" key="2">
    <source>
        <dbReference type="EMBL" id="MCK0538297.1"/>
    </source>
</evidence>
<evidence type="ECO:0000256" key="1">
    <source>
        <dbReference type="SAM" id="Phobius"/>
    </source>
</evidence>
<protein>
    <submittedName>
        <fullName evidence="2">Monovalent cation/H(+) antiporter subunit G</fullName>
    </submittedName>
</protein>
<reference evidence="2" key="1">
    <citation type="submission" date="2022-04" db="EMBL/GenBank/DDBJ databases">
        <title>Alcanivorax sp. CY1518 draft genome sequence.</title>
        <authorList>
            <person name="Zhao G."/>
            <person name="An M."/>
        </authorList>
    </citation>
    <scope>NUCLEOTIDE SEQUENCE</scope>
    <source>
        <strain evidence="2">CY1518</strain>
    </source>
</reference>
<keyword evidence="1" id="KW-0812">Transmembrane</keyword>
<gene>
    <name evidence="2" type="primary">mnhG</name>
    <name evidence="2" type="ORF">MU846_11305</name>
</gene>
<accession>A0ABT0E8X7</accession>
<dbReference type="InterPro" id="IPR005133">
    <property type="entry name" value="PhaG_MnhG_YufB"/>
</dbReference>
<keyword evidence="1" id="KW-1133">Transmembrane helix</keyword>
<dbReference type="NCBIfam" id="NF009314">
    <property type="entry name" value="PRK12674.1-2"/>
    <property type="match status" value="1"/>
</dbReference>
<keyword evidence="1" id="KW-0472">Membrane</keyword>
<sequence length="126" mass="13574">MITDLIAGLFMIAGTFLMFLAGLGLLRMPDLLMRMHATTKAGAMGIGLVMIGVALHFLEAGVTARVLIIVLFVMLTAPVAAHTIGRAGYFVGVPLWEGMLKDELKGRYDAETHTLASPPEHQNKEP</sequence>
<dbReference type="NCBIfam" id="TIGR01300">
    <property type="entry name" value="CPA3_mnhG_phaG"/>
    <property type="match status" value="1"/>
</dbReference>
<dbReference type="EMBL" id="JALKII010000007">
    <property type="protein sequence ID" value="MCK0538297.1"/>
    <property type="molecule type" value="Genomic_DNA"/>
</dbReference>
<dbReference type="PANTHER" id="PTHR34703">
    <property type="entry name" value="ANTIPORTER SUBUNIT MNHG2-RELATED"/>
    <property type="match status" value="1"/>
</dbReference>
<feature type="transmembrane region" description="Helical" evidence="1">
    <location>
        <begin position="64"/>
        <end position="81"/>
    </location>
</feature>
<feature type="transmembrane region" description="Helical" evidence="1">
    <location>
        <begin position="38"/>
        <end position="58"/>
    </location>
</feature>
<name>A0ABT0E8X7_9GAMM</name>
<proteinExistence type="predicted"/>
<dbReference type="Pfam" id="PF03334">
    <property type="entry name" value="PhaG_MnhG_YufB"/>
    <property type="match status" value="1"/>
</dbReference>
<evidence type="ECO:0000313" key="3">
    <source>
        <dbReference type="Proteomes" id="UP001165524"/>
    </source>
</evidence>
<organism evidence="2 3">
    <name type="scientific">Alcanivorax quisquiliarum</name>
    <dbReference type="NCBI Taxonomy" id="2933565"/>
    <lineage>
        <taxon>Bacteria</taxon>
        <taxon>Pseudomonadati</taxon>
        <taxon>Pseudomonadota</taxon>
        <taxon>Gammaproteobacteria</taxon>
        <taxon>Oceanospirillales</taxon>
        <taxon>Alcanivoracaceae</taxon>
        <taxon>Alcanivorax</taxon>
    </lineage>
</organism>
<comment type="caution">
    <text evidence="2">The sequence shown here is derived from an EMBL/GenBank/DDBJ whole genome shotgun (WGS) entry which is preliminary data.</text>
</comment>
<feature type="transmembrane region" description="Helical" evidence="1">
    <location>
        <begin position="6"/>
        <end position="26"/>
    </location>
</feature>